<protein>
    <submittedName>
        <fullName evidence="5">Short-subunit dehydrogenase</fullName>
    </submittedName>
</protein>
<dbReference type="PANTHER" id="PTHR44196:SF1">
    <property type="entry name" value="DEHYDROGENASE_REDUCTASE SDR FAMILY MEMBER 7B"/>
    <property type="match status" value="1"/>
</dbReference>
<dbReference type="InterPro" id="IPR020904">
    <property type="entry name" value="Sc_DH/Rdtase_CS"/>
</dbReference>
<dbReference type="SMART" id="SM00822">
    <property type="entry name" value="PKS_KR"/>
    <property type="match status" value="1"/>
</dbReference>
<dbReference type="PRINTS" id="PR00080">
    <property type="entry name" value="SDRFAMILY"/>
</dbReference>
<dbReference type="InterPro" id="IPR036291">
    <property type="entry name" value="NAD(P)-bd_dom_sf"/>
</dbReference>
<accession>A0AAE3ZA75</accession>
<dbReference type="InterPro" id="IPR057326">
    <property type="entry name" value="KR_dom"/>
</dbReference>
<proteinExistence type="inferred from homology"/>
<organism evidence="5 6">
    <name type="scientific">Haloactinomyces albus</name>
    <dbReference type="NCBI Taxonomy" id="1352928"/>
    <lineage>
        <taxon>Bacteria</taxon>
        <taxon>Bacillati</taxon>
        <taxon>Actinomycetota</taxon>
        <taxon>Actinomycetes</taxon>
        <taxon>Actinopolysporales</taxon>
        <taxon>Actinopolysporaceae</taxon>
        <taxon>Haloactinomyces</taxon>
    </lineage>
</organism>
<evidence type="ECO:0000259" key="4">
    <source>
        <dbReference type="SMART" id="SM00822"/>
    </source>
</evidence>
<dbReference type="EMBL" id="JAVDXW010000001">
    <property type="protein sequence ID" value="MDR7299978.1"/>
    <property type="molecule type" value="Genomic_DNA"/>
</dbReference>
<evidence type="ECO:0000313" key="6">
    <source>
        <dbReference type="Proteomes" id="UP001180845"/>
    </source>
</evidence>
<dbReference type="PROSITE" id="PS00061">
    <property type="entry name" value="ADH_SHORT"/>
    <property type="match status" value="1"/>
</dbReference>
<sequence length="247" mass="25873">MGMTLRGRSALITGASSGIGAATASALAAVGGRPVLVGRNEERLTEVARHTGGRVLVADLTDPADMDTVAAAGCDVDLLINNAGVGWAGELGSMTAEDVSSLMALNLTAAVQLTRAVLPAMAQRRRGHVVFVSSIATVGVREEAVYAASKAALRAFAASVRHEPDARHVGTTTVLPGAVRTPFFTGRGRPYDRRYPRQVSPEEVATALLRGVERGRTEVFVPRWLTVAARLHGAAPATFHRIAGRFG</sequence>
<dbReference type="Pfam" id="PF00106">
    <property type="entry name" value="adh_short"/>
    <property type="match status" value="1"/>
</dbReference>
<comment type="caution">
    <text evidence="5">The sequence shown here is derived from an EMBL/GenBank/DDBJ whole genome shotgun (WGS) entry which is preliminary data.</text>
</comment>
<dbReference type="Proteomes" id="UP001180845">
    <property type="component" value="Unassembled WGS sequence"/>
</dbReference>
<feature type="domain" description="Ketoreductase" evidence="4">
    <location>
        <begin position="8"/>
        <end position="182"/>
    </location>
</feature>
<gene>
    <name evidence="5" type="ORF">JOF55_000159</name>
</gene>
<dbReference type="AlphaFoldDB" id="A0AAE3ZA75"/>
<dbReference type="PANTHER" id="PTHR44196">
    <property type="entry name" value="DEHYDROGENASE/REDUCTASE SDR FAMILY MEMBER 7B"/>
    <property type="match status" value="1"/>
</dbReference>
<evidence type="ECO:0000256" key="2">
    <source>
        <dbReference type="ARBA" id="ARBA00023002"/>
    </source>
</evidence>
<dbReference type="InterPro" id="IPR002347">
    <property type="entry name" value="SDR_fam"/>
</dbReference>
<dbReference type="SUPFAM" id="SSF51735">
    <property type="entry name" value="NAD(P)-binding Rossmann-fold domains"/>
    <property type="match status" value="1"/>
</dbReference>
<keyword evidence="2" id="KW-0560">Oxidoreductase</keyword>
<name>A0AAE3ZA75_9ACTN</name>
<keyword evidence="6" id="KW-1185">Reference proteome</keyword>
<dbReference type="GO" id="GO:0016491">
    <property type="term" value="F:oxidoreductase activity"/>
    <property type="evidence" value="ECO:0007669"/>
    <property type="project" value="UniProtKB-KW"/>
</dbReference>
<reference evidence="5" key="1">
    <citation type="submission" date="2023-07" db="EMBL/GenBank/DDBJ databases">
        <title>Sequencing the genomes of 1000 actinobacteria strains.</title>
        <authorList>
            <person name="Klenk H.-P."/>
        </authorList>
    </citation>
    <scope>NUCLEOTIDE SEQUENCE</scope>
    <source>
        <strain evidence="5">DSM 45977</strain>
    </source>
</reference>
<evidence type="ECO:0000313" key="5">
    <source>
        <dbReference type="EMBL" id="MDR7299978.1"/>
    </source>
</evidence>
<dbReference type="Gene3D" id="3.40.50.720">
    <property type="entry name" value="NAD(P)-binding Rossmann-like Domain"/>
    <property type="match status" value="1"/>
</dbReference>
<evidence type="ECO:0000256" key="3">
    <source>
        <dbReference type="RuleBase" id="RU000363"/>
    </source>
</evidence>
<comment type="similarity">
    <text evidence="1 3">Belongs to the short-chain dehydrogenases/reductases (SDR) family.</text>
</comment>
<dbReference type="PRINTS" id="PR00081">
    <property type="entry name" value="GDHRDH"/>
</dbReference>
<dbReference type="GO" id="GO:0016020">
    <property type="term" value="C:membrane"/>
    <property type="evidence" value="ECO:0007669"/>
    <property type="project" value="TreeGrafter"/>
</dbReference>
<evidence type="ECO:0000256" key="1">
    <source>
        <dbReference type="ARBA" id="ARBA00006484"/>
    </source>
</evidence>